<accession>A0A6N2RVY9</accession>
<reference evidence="1" key="1">
    <citation type="submission" date="2019-11" db="EMBL/GenBank/DDBJ databases">
        <authorList>
            <person name="Feng L."/>
        </authorList>
    </citation>
    <scope>NUCLEOTIDE SEQUENCE</scope>
    <source>
        <strain evidence="1">AMuciniphilaLFYP55</strain>
    </source>
</reference>
<name>A0A6N2RVY9_9BACT</name>
<evidence type="ECO:0008006" key="2">
    <source>
        <dbReference type="Google" id="ProtNLM"/>
    </source>
</evidence>
<protein>
    <recommendedName>
        <fullName evidence="2">Glycosyltransferase family 2 protein</fullName>
    </recommendedName>
</protein>
<dbReference type="AlphaFoldDB" id="A0A6N2RVY9"/>
<sequence length="255" mass="29356">MKRIGFLRVLNEENAVIPCLLSVAPVLDHVVVLWADMDDRSIDLVKEWEHHLCHACQCRVSFLHYPHHVVPPHSVDDLRSLPRENRIDTYLNFGMEFIRRLYEGQLFCVSKIDADQIYFTRELEAAFQMISGPEDCVSIRGHNTLVHQQRLMIYGPRPVNGGGDSLICGMNNLPRFGIAAPYEVDITAHPQVTPYPDACWMHFMKAAKYKNVIREFHDDEVIPLSQKPALQECFLSRILPLLQEAKSPYAHLRLD</sequence>
<evidence type="ECO:0000313" key="1">
    <source>
        <dbReference type="EMBL" id="VYS84599.1"/>
    </source>
</evidence>
<dbReference type="EMBL" id="CACRSS010000002">
    <property type="protein sequence ID" value="VYS84599.1"/>
    <property type="molecule type" value="Genomic_DNA"/>
</dbReference>
<organism evidence="1">
    <name type="scientific">Akkermansia muciniphila</name>
    <dbReference type="NCBI Taxonomy" id="239935"/>
    <lineage>
        <taxon>Bacteria</taxon>
        <taxon>Pseudomonadati</taxon>
        <taxon>Verrucomicrobiota</taxon>
        <taxon>Verrucomicrobiia</taxon>
        <taxon>Verrucomicrobiales</taxon>
        <taxon>Akkermansiaceae</taxon>
        <taxon>Akkermansia</taxon>
    </lineage>
</organism>
<proteinExistence type="predicted"/>
<gene>
    <name evidence="1" type="ORF">AMLFYP55_01821</name>
</gene>